<feature type="region of interest" description="Disordered" evidence="1">
    <location>
        <begin position="99"/>
        <end position="125"/>
    </location>
</feature>
<dbReference type="EMBL" id="CAMGYJ010000010">
    <property type="protein sequence ID" value="CAI0547201.1"/>
    <property type="molecule type" value="Genomic_DNA"/>
</dbReference>
<evidence type="ECO:0000256" key="1">
    <source>
        <dbReference type="SAM" id="MobiDB-lite"/>
    </source>
</evidence>
<comment type="caution">
    <text evidence="4">The sequence shown here is derived from an EMBL/GenBank/DDBJ whole genome shotgun (WGS) entry which is preliminary data.</text>
</comment>
<keyword evidence="5" id="KW-1185">Reference proteome</keyword>
<evidence type="ECO:0000313" key="5">
    <source>
        <dbReference type="Proteomes" id="UP001154282"/>
    </source>
</evidence>
<feature type="chain" id="PRO_5043594798" evidence="3">
    <location>
        <begin position="20"/>
        <end position="152"/>
    </location>
</feature>
<evidence type="ECO:0000313" key="4">
    <source>
        <dbReference type="EMBL" id="CAI0547201.1"/>
    </source>
</evidence>
<protein>
    <submittedName>
        <fullName evidence="4">Uncharacterized protein</fullName>
    </submittedName>
</protein>
<keyword evidence="2" id="KW-0812">Transmembrane</keyword>
<feature type="signal peptide" evidence="3">
    <location>
        <begin position="1"/>
        <end position="19"/>
    </location>
</feature>
<dbReference type="PANTHER" id="PTHR36595">
    <property type="entry name" value="TRANSMEMBRANE PROTEIN"/>
    <property type="match status" value="1"/>
</dbReference>
<keyword evidence="2" id="KW-0472">Membrane</keyword>
<name>A0AAV0QQI5_9ROSI</name>
<accession>A0AAV0QQI5</accession>
<keyword evidence="3" id="KW-0732">Signal</keyword>
<dbReference type="AlphaFoldDB" id="A0AAV0QQI5"/>
<feature type="compositionally biased region" description="Acidic residues" evidence="1">
    <location>
        <begin position="101"/>
        <end position="124"/>
    </location>
</feature>
<evidence type="ECO:0000256" key="2">
    <source>
        <dbReference type="SAM" id="Phobius"/>
    </source>
</evidence>
<proteinExistence type="predicted"/>
<gene>
    <name evidence="4" type="ORF">LITE_LOCUS44271</name>
</gene>
<keyword evidence="2" id="KW-1133">Transmembrane helix</keyword>
<sequence>MVALTFTFFSLELITQAASSSVVVFFFCNVIIVTILVASRPPPPAAASGICHVSVAGSPYATIYQHEETVIDGHRHTLHSNDENRASESNLKFVITTHQEEVEEEKEKEEEEEVGEYNEEEDDDELRRRVEEFIEKTNNEWRAELLRTSRRP</sequence>
<reference evidence="4" key="1">
    <citation type="submission" date="2022-08" db="EMBL/GenBank/DDBJ databases">
        <authorList>
            <person name="Gutierrez-Valencia J."/>
        </authorList>
    </citation>
    <scope>NUCLEOTIDE SEQUENCE</scope>
</reference>
<dbReference type="PANTHER" id="PTHR36595:SF1">
    <property type="entry name" value="TRANSMEMBRANE PROTEIN"/>
    <property type="match status" value="1"/>
</dbReference>
<feature type="transmembrane region" description="Helical" evidence="2">
    <location>
        <begin position="20"/>
        <end position="38"/>
    </location>
</feature>
<dbReference type="Proteomes" id="UP001154282">
    <property type="component" value="Unassembled WGS sequence"/>
</dbReference>
<organism evidence="4 5">
    <name type="scientific">Linum tenue</name>
    <dbReference type="NCBI Taxonomy" id="586396"/>
    <lineage>
        <taxon>Eukaryota</taxon>
        <taxon>Viridiplantae</taxon>
        <taxon>Streptophyta</taxon>
        <taxon>Embryophyta</taxon>
        <taxon>Tracheophyta</taxon>
        <taxon>Spermatophyta</taxon>
        <taxon>Magnoliopsida</taxon>
        <taxon>eudicotyledons</taxon>
        <taxon>Gunneridae</taxon>
        <taxon>Pentapetalae</taxon>
        <taxon>rosids</taxon>
        <taxon>fabids</taxon>
        <taxon>Malpighiales</taxon>
        <taxon>Linaceae</taxon>
        <taxon>Linum</taxon>
    </lineage>
</organism>
<evidence type="ECO:0000256" key="3">
    <source>
        <dbReference type="SAM" id="SignalP"/>
    </source>
</evidence>